<comment type="catalytic activity">
    <reaction evidence="6">
        <text>orotidine 5'-phosphate + diphosphate = orotate + 5-phospho-alpha-D-ribose 1-diphosphate</text>
        <dbReference type="Rhea" id="RHEA:10380"/>
        <dbReference type="ChEBI" id="CHEBI:30839"/>
        <dbReference type="ChEBI" id="CHEBI:33019"/>
        <dbReference type="ChEBI" id="CHEBI:57538"/>
        <dbReference type="ChEBI" id="CHEBI:58017"/>
        <dbReference type="EC" id="2.4.2.10"/>
    </reaction>
</comment>
<evidence type="ECO:0000256" key="1">
    <source>
        <dbReference type="ARBA" id="ARBA00004889"/>
    </source>
</evidence>
<comment type="cofactor">
    <cofactor evidence="6">
        <name>Mg(2+)</name>
        <dbReference type="ChEBI" id="CHEBI:18420"/>
    </cofactor>
</comment>
<dbReference type="PANTHER" id="PTHR19278:SF9">
    <property type="entry name" value="URIDINE 5'-MONOPHOSPHATE SYNTHASE"/>
    <property type="match status" value="1"/>
</dbReference>
<dbReference type="EMBL" id="AP018553">
    <property type="protein sequence ID" value="BBD71962.1"/>
    <property type="molecule type" value="Genomic_DNA"/>
</dbReference>
<evidence type="ECO:0000256" key="4">
    <source>
        <dbReference type="ARBA" id="ARBA00022679"/>
    </source>
</evidence>
<dbReference type="Proteomes" id="UP000616143">
    <property type="component" value="Unassembled WGS sequence"/>
</dbReference>
<dbReference type="PANTHER" id="PTHR19278">
    <property type="entry name" value="OROTATE PHOSPHORIBOSYLTRANSFERASE"/>
    <property type="match status" value="1"/>
</dbReference>
<dbReference type="EC" id="2.4.2.10" evidence="2 6"/>
<keyword evidence="6" id="KW-0460">Magnesium</keyword>
<reference evidence="8" key="3">
    <citation type="journal article" date="2019" name="BMC Res. Notes">
        <title>Complete genome sequence of the Sulfodiicoccus acidiphilus strain HS-1T, the first crenarchaeon that lacks polB3, isolated from an acidic hot spring in Ohwaku-dani, Hakone, Japan.</title>
        <authorList>
            <person name="Sakai H.D."/>
            <person name="Kurosawa N."/>
        </authorList>
    </citation>
    <scope>NUCLEOTIDE SEQUENCE</scope>
    <source>
        <strain evidence="8">HS-1</strain>
    </source>
</reference>
<keyword evidence="10" id="KW-1185">Reference proteome</keyword>
<dbReference type="KEGG" id="sacd:HS1genome_0351"/>
<evidence type="ECO:0000256" key="6">
    <source>
        <dbReference type="HAMAP-Rule" id="MF_01208"/>
    </source>
</evidence>
<dbReference type="InterPro" id="IPR000836">
    <property type="entry name" value="PRTase_dom"/>
</dbReference>
<proteinExistence type="inferred from homology"/>
<comment type="pathway">
    <text evidence="1 6">Pyrimidine metabolism; UMP biosynthesis via de novo pathway; UMP from orotate: step 1/2.</text>
</comment>
<feature type="binding site" evidence="6">
    <location>
        <position position="92"/>
    </location>
    <ligand>
        <name>5-phospho-alpha-D-ribose 1-diphosphate</name>
        <dbReference type="ChEBI" id="CHEBI:58017"/>
        <note>ligand shared between dimeric partners</note>
    </ligand>
</feature>
<feature type="domain" description="Phosphoribosyltransferase" evidence="7">
    <location>
        <begin position="49"/>
        <end position="151"/>
    </location>
</feature>
<sequence length="195" mass="20982">MGLAQVLLDRKMLLIGNFVLTSGKMSPYYLDLRRFPSYPEFEKFVDAAVKRAQTLKVDVIVGVATGGLPLASFMACRTGTPLAYVRLEKKGHGTDRVLEGDVSGRDALIVDDVATTGSSLERAIVEVAKEGGKPRAALVLVDRQEGARKRLENYGVSLLAVATISDLLNELINSGALTAQEEAAIKDYLVSNVEA</sequence>
<dbReference type="SUPFAM" id="SSF53271">
    <property type="entry name" value="PRTase-like"/>
    <property type="match status" value="1"/>
</dbReference>
<evidence type="ECO:0000256" key="2">
    <source>
        <dbReference type="ARBA" id="ARBA00011971"/>
    </source>
</evidence>
<comment type="subunit">
    <text evidence="6">Homodimer.</text>
</comment>
<evidence type="ECO:0000256" key="5">
    <source>
        <dbReference type="ARBA" id="ARBA00022975"/>
    </source>
</evidence>
<feature type="binding site" evidence="6">
    <location>
        <position position="143"/>
    </location>
    <ligand>
        <name>orotate</name>
        <dbReference type="ChEBI" id="CHEBI:30839"/>
    </ligand>
</feature>
<dbReference type="RefSeq" id="WP_126449264.1">
    <property type="nucleotide sequence ID" value="NZ_AP018553.1"/>
</dbReference>
<name>A0A348B1B0_9CREN</name>
<dbReference type="GeneID" id="38665854"/>
<evidence type="ECO:0000313" key="10">
    <source>
        <dbReference type="Proteomes" id="UP000276741"/>
    </source>
</evidence>
<feature type="binding site" evidence="6">
    <location>
        <position position="115"/>
    </location>
    <ligand>
        <name>orotate</name>
        <dbReference type="ChEBI" id="CHEBI:30839"/>
    </ligand>
</feature>
<dbReference type="InterPro" id="IPR004467">
    <property type="entry name" value="Or_phspho_trans_dom"/>
</dbReference>
<dbReference type="AlphaFoldDB" id="A0A348B1B0"/>
<evidence type="ECO:0000313" key="9">
    <source>
        <dbReference type="EMBL" id="GGT91790.1"/>
    </source>
</evidence>
<dbReference type="HAMAP" id="MF_01208">
    <property type="entry name" value="PyrE"/>
    <property type="match status" value="1"/>
</dbReference>
<keyword evidence="3 6" id="KW-0328">Glycosyltransferase</keyword>
<comment type="function">
    <text evidence="6">Catalyzes the transfer of a ribosyl phosphate group from 5-phosphoribose 1-diphosphate to orotate, leading to the formation of orotidine monophosphate (OMP).</text>
</comment>
<dbReference type="NCBIfam" id="TIGR00336">
    <property type="entry name" value="pyrE"/>
    <property type="match status" value="1"/>
</dbReference>
<accession>A0A348B1B0</accession>
<dbReference type="CDD" id="cd06223">
    <property type="entry name" value="PRTases_typeI"/>
    <property type="match status" value="1"/>
</dbReference>
<reference evidence="10" key="2">
    <citation type="submission" date="2018-04" db="EMBL/GenBank/DDBJ databases">
        <title>Complete genome sequence of Sulfodiicoccus acidiphilus strain HS-1.</title>
        <authorList>
            <person name="Sakai H.D."/>
            <person name="Kurosawa N."/>
        </authorList>
    </citation>
    <scope>NUCLEOTIDE SEQUENCE [LARGE SCALE GENOMIC DNA]</scope>
    <source>
        <strain evidence="10">HS-1</strain>
    </source>
</reference>
<reference evidence="9" key="1">
    <citation type="journal article" date="2014" name="Int. J. Syst. Evol. Microbiol.">
        <title>Complete genome sequence of Corynebacterium casei LMG S-19264T (=DSM 44701T), isolated from a smear-ripened cheese.</title>
        <authorList>
            <consortium name="US DOE Joint Genome Institute (JGI-PGF)"/>
            <person name="Walter F."/>
            <person name="Albersmeier A."/>
            <person name="Kalinowski J."/>
            <person name="Ruckert C."/>
        </authorList>
    </citation>
    <scope>NUCLEOTIDE SEQUENCE</scope>
    <source>
        <strain evidence="9">JCM 31740</strain>
    </source>
</reference>
<evidence type="ECO:0000256" key="3">
    <source>
        <dbReference type="ARBA" id="ARBA00022676"/>
    </source>
</evidence>
<dbReference type="Pfam" id="PF00156">
    <property type="entry name" value="Pribosyltran"/>
    <property type="match status" value="1"/>
</dbReference>
<comment type="caution">
    <text evidence="6">Lacks conserved residue(s) required for the propagation of feature annotation.</text>
</comment>
<dbReference type="OrthoDB" id="9089at2157"/>
<dbReference type="Proteomes" id="UP000276741">
    <property type="component" value="Chromosome"/>
</dbReference>
<gene>
    <name evidence="6" type="primary">pyrE</name>
    <name evidence="9" type="ORF">GCM10007116_06890</name>
    <name evidence="8" type="ORF">HS1genome_0351</name>
</gene>
<evidence type="ECO:0000313" key="8">
    <source>
        <dbReference type="EMBL" id="BBD71962.1"/>
    </source>
</evidence>
<dbReference type="GO" id="GO:0019856">
    <property type="term" value="P:pyrimidine nucleobase biosynthetic process"/>
    <property type="evidence" value="ECO:0007669"/>
    <property type="project" value="TreeGrafter"/>
</dbReference>
<dbReference type="InterPro" id="IPR029057">
    <property type="entry name" value="PRTase-like"/>
</dbReference>
<organism evidence="8 10">
    <name type="scientific">Sulfodiicoccus acidiphilus</name>
    <dbReference type="NCBI Taxonomy" id="1670455"/>
    <lineage>
        <taxon>Archaea</taxon>
        <taxon>Thermoproteota</taxon>
        <taxon>Thermoprotei</taxon>
        <taxon>Sulfolobales</taxon>
        <taxon>Sulfolobaceae</taxon>
        <taxon>Sulfodiicoccus</taxon>
    </lineage>
</organism>
<feature type="binding site" evidence="6">
    <location>
        <position position="86"/>
    </location>
    <ligand>
        <name>5-phospho-alpha-D-ribose 1-diphosphate</name>
        <dbReference type="ChEBI" id="CHEBI:58017"/>
        <note>ligand shared between dimeric partners</note>
    </ligand>
</feature>
<evidence type="ECO:0000259" key="7">
    <source>
        <dbReference type="Pfam" id="PF00156"/>
    </source>
</evidence>
<dbReference type="GO" id="GO:0000287">
    <property type="term" value="F:magnesium ion binding"/>
    <property type="evidence" value="ECO:0007669"/>
    <property type="project" value="UniProtKB-UniRule"/>
</dbReference>
<dbReference type="GO" id="GO:0004588">
    <property type="term" value="F:orotate phosphoribosyltransferase activity"/>
    <property type="evidence" value="ECO:0007669"/>
    <property type="project" value="UniProtKB-UniRule"/>
</dbReference>
<protein>
    <recommendedName>
        <fullName evidence="2 6">Orotate phosphoribosyltransferase</fullName>
        <shortName evidence="6">OPRT</shortName>
        <shortName evidence="6">OPRTase</shortName>
        <ecNumber evidence="2 6">2.4.2.10</ecNumber>
    </recommendedName>
</protein>
<dbReference type="UniPathway" id="UPA00070">
    <property type="reaction ID" value="UER00119"/>
</dbReference>
<keyword evidence="4 6" id="KW-0808">Transferase</keyword>
<dbReference type="GO" id="GO:0044205">
    <property type="term" value="P:'de novo' UMP biosynthetic process"/>
    <property type="evidence" value="ECO:0007669"/>
    <property type="project" value="UniProtKB-UniRule"/>
</dbReference>
<reference evidence="9" key="4">
    <citation type="submission" date="2020-09" db="EMBL/GenBank/DDBJ databases">
        <authorList>
            <person name="Sun Q."/>
            <person name="Ohkuma M."/>
        </authorList>
    </citation>
    <scope>NUCLEOTIDE SEQUENCE</scope>
    <source>
        <strain evidence="9">JCM 31740</strain>
    </source>
</reference>
<dbReference type="InterPro" id="IPR023031">
    <property type="entry name" value="OPRT"/>
</dbReference>
<dbReference type="EMBL" id="BMQS01000005">
    <property type="protein sequence ID" value="GGT91790.1"/>
    <property type="molecule type" value="Genomic_DNA"/>
</dbReference>
<dbReference type="Gene3D" id="3.40.50.2020">
    <property type="match status" value="1"/>
</dbReference>
<comment type="similarity">
    <text evidence="6">Belongs to the purine/pyrimidine phosphoribosyltransferase family. PyrE subfamily.</text>
</comment>
<keyword evidence="5 6" id="KW-0665">Pyrimidine biosynthesis</keyword>
<feature type="binding site" description="in other chain" evidence="6">
    <location>
        <begin position="111"/>
        <end position="119"/>
    </location>
    <ligand>
        <name>5-phospho-alpha-D-ribose 1-diphosphate</name>
        <dbReference type="ChEBI" id="CHEBI:58017"/>
        <note>ligand shared between dimeric partners</note>
    </ligand>
</feature>
<feature type="binding site" evidence="6">
    <location>
        <position position="90"/>
    </location>
    <ligand>
        <name>5-phospho-alpha-D-ribose 1-diphosphate</name>
        <dbReference type="ChEBI" id="CHEBI:58017"/>
        <note>ligand shared between dimeric partners</note>
    </ligand>
</feature>